<dbReference type="EMBL" id="CP097508">
    <property type="protein sequence ID" value="URE09973.1"/>
    <property type="molecule type" value="Genomic_DNA"/>
</dbReference>
<feature type="non-terminal residue" evidence="1">
    <location>
        <position position="1"/>
    </location>
</feature>
<protein>
    <submittedName>
        <fullName evidence="1">Uncharacterized protein</fullName>
    </submittedName>
</protein>
<evidence type="ECO:0000313" key="1">
    <source>
        <dbReference type="EMBL" id="URE09973.1"/>
    </source>
</evidence>
<accession>A0A9E7GB65</accession>
<sequence length="47" mass="5305">RILIRQRELPCYLSPSDSPSAVAVTRTRETRPASLGLKRRLVQGISR</sequence>
<dbReference type="AlphaFoldDB" id="A0A9E7GB65"/>
<keyword evidence="2" id="KW-1185">Reference proteome</keyword>
<evidence type="ECO:0000313" key="2">
    <source>
        <dbReference type="Proteomes" id="UP001055439"/>
    </source>
</evidence>
<dbReference type="Proteomes" id="UP001055439">
    <property type="component" value="Chromosome 6"/>
</dbReference>
<reference evidence="1" key="1">
    <citation type="submission" date="2022-05" db="EMBL/GenBank/DDBJ databases">
        <title>The Musa troglodytarum L. genome provides insights into the mechanism of non-climacteric behaviour and enrichment of carotenoids.</title>
        <authorList>
            <person name="Wang J."/>
        </authorList>
    </citation>
    <scope>NUCLEOTIDE SEQUENCE</scope>
    <source>
        <tissue evidence="1">Leaf</tissue>
    </source>
</reference>
<gene>
    <name evidence="1" type="ORF">MUK42_35745</name>
</gene>
<organism evidence="1 2">
    <name type="scientific">Musa troglodytarum</name>
    <name type="common">fe'i banana</name>
    <dbReference type="NCBI Taxonomy" id="320322"/>
    <lineage>
        <taxon>Eukaryota</taxon>
        <taxon>Viridiplantae</taxon>
        <taxon>Streptophyta</taxon>
        <taxon>Embryophyta</taxon>
        <taxon>Tracheophyta</taxon>
        <taxon>Spermatophyta</taxon>
        <taxon>Magnoliopsida</taxon>
        <taxon>Liliopsida</taxon>
        <taxon>Zingiberales</taxon>
        <taxon>Musaceae</taxon>
        <taxon>Musa</taxon>
    </lineage>
</organism>
<proteinExistence type="predicted"/>
<name>A0A9E7GB65_9LILI</name>